<accession>A0ACB9LHP5</accession>
<dbReference type="Proteomes" id="UP001057402">
    <property type="component" value="Chromosome 11"/>
</dbReference>
<gene>
    <name evidence="1" type="ORF">MLD38_035574</name>
</gene>
<dbReference type="EMBL" id="CM042890">
    <property type="protein sequence ID" value="KAI4310608.1"/>
    <property type="molecule type" value="Genomic_DNA"/>
</dbReference>
<sequence>MSSAGGREGAVVAPWEGQLLDAATRAATTGSVVTGRATTGCATTTAVVTGAAATGVVANGATAVEAKGDFLVPWEGQLSKVERLLVVDVDLETVTSFKQIDYVERYVDSIRRIRMNHHAELSTLKTFLRLSSWGITNVLSVTLNFDQISLKDRGSRARCAATKSTAIGTAVKA</sequence>
<keyword evidence="2" id="KW-1185">Reference proteome</keyword>
<comment type="caution">
    <text evidence="1">The sequence shown here is derived from an EMBL/GenBank/DDBJ whole genome shotgun (WGS) entry which is preliminary data.</text>
</comment>
<organism evidence="1 2">
    <name type="scientific">Melastoma candidum</name>
    <dbReference type="NCBI Taxonomy" id="119954"/>
    <lineage>
        <taxon>Eukaryota</taxon>
        <taxon>Viridiplantae</taxon>
        <taxon>Streptophyta</taxon>
        <taxon>Embryophyta</taxon>
        <taxon>Tracheophyta</taxon>
        <taxon>Spermatophyta</taxon>
        <taxon>Magnoliopsida</taxon>
        <taxon>eudicotyledons</taxon>
        <taxon>Gunneridae</taxon>
        <taxon>Pentapetalae</taxon>
        <taxon>rosids</taxon>
        <taxon>malvids</taxon>
        <taxon>Myrtales</taxon>
        <taxon>Melastomataceae</taxon>
        <taxon>Melastomatoideae</taxon>
        <taxon>Melastomateae</taxon>
        <taxon>Melastoma</taxon>
    </lineage>
</organism>
<reference evidence="2" key="1">
    <citation type="journal article" date="2023" name="Front. Plant Sci.">
        <title>Chromosomal-level genome assembly of Melastoma candidum provides insights into trichome evolution.</title>
        <authorList>
            <person name="Zhong Y."/>
            <person name="Wu W."/>
            <person name="Sun C."/>
            <person name="Zou P."/>
            <person name="Liu Y."/>
            <person name="Dai S."/>
            <person name="Zhou R."/>
        </authorList>
    </citation>
    <scope>NUCLEOTIDE SEQUENCE [LARGE SCALE GENOMIC DNA]</scope>
</reference>
<protein>
    <submittedName>
        <fullName evidence="1">Uncharacterized protein</fullName>
    </submittedName>
</protein>
<proteinExistence type="predicted"/>
<name>A0ACB9LHP5_9MYRT</name>
<evidence type="ECO:0000313" key="2">
    <source>
        <dbReference type="Proteomes" id="UP001057402"/>
    </source>
</evidence>
<evidence type="ECO:0000313" key="1">
    <source>
        <dbReference type="EMBL" id="KAI4310608.1"/>
    </source>
</evidence>